<feature type="chain" id="PRO_5016887224" evidence="5">
    <location>
        <begin position="33"/>
        <end position="392"/>
    </location>
</feature>
<dbReference type="InterPro" id="IPR058627">
    <property type="entry name" value="MdtA-like_C"/>
</dbReference>
<dbReference type="NCBIfam" id="TIGR01730">
    <property type="entry name" value="RND_mfp"/>
    <property type="match status" value="1"/>
</dbReference>
<dbReference type="Gene3D" id="2.40.30.170">
    <property type="match status" value="1"/>
</dbReference>
<proteinExistence type="inferred from homology"/>
<dbReference type="GO" id="GO:1990195">
    <property type="term" value="C:macrolide transmembrane transporter complex"/>
    <property type="evidence" value="ECO:0007669"/>
    <property type="project" value="InterPro"/>
</dbReference>
<dbReference type="Pfam" id="PF25967">
    <property type="entry name" value="RND-MFP_C"/>
    <property type="match status" value="1"/>
</dbReference>
<evidence type="ECO:0000259" key="6">
    <source>
        <dbReference type="Pfam" id="PF25917"/>
    </source>
</evidence>
<dbReference type="GO" id="GO:1990961">
    <property type="term" value="P:xenobiotic detoxification by transmembrane export across the plasma membrane"/>
    <property type="evidence" value="ECO:0007669"/>
    <property type="project" value="InterPro"/>
</dbReference>
<evidence type="ECO:0000256" key="5">
    <source>
        <dbReference type="SAM" id="SignalP"/>
    </source>
</evidence>
<feature type="domain" description="Multidrug resistance protein MdtA-like barrel-sandwich hybrid" evidence="6">
    <location>
        <begin position="67"/>
        <end position="222"/>
    </location>
</feature>
<dbReference type="Gene3D" id="2.40.50.100">
    <property type="match status" value="1"/>
</dbReference>
<evidence type="ECO:0000259" key="7">
    <source>
        <dbReference type="Pfam" id="PF25967"/>
    </source>
</evidence>
<dbReference type="GO" id="GO:0019898">
    <property type="term" value="C:extrinsic component of membrane"/>
    <property type="evidence" value="ECO:0007669"/>
    <property type="project" value="InterPro"/>
</dbReference>
<reference evidence="8 9" key="1">
    <citation type="submission" date="2018-06" db="EMBL/GenBank/DDBJ databases">
        <authorList>
            <consortium name="Pathogen Informatics"/>
            <person name="Doyle S."/>
        </authorList>
    </citation>
    <scope>NUCLEOTIDE SEQUENCE [LARGE SCALE GENOMIC DNA]</scope>
    <source>
        <strain evidence="8 9">NCTC12157</strain>
    </source>
</reference>
<organism evidence="8 9">
    <name type="scientific">Ewingella americana</name>
    <dbReference type="NCBI Taxonomy" id="41202"/>
    <lineage>
        <taxon>Bacteria</taxon>
        <taxon>Pseudomonadati</taxon>
        <taxon>Pseudomonadota</taxon>
        <taxon>Gammaproteobacteria</taxon>
        <taxon>Enterobacterales</taxon>
        <taxon>Yersiniaceae</taxon>
        <taxon>Ewingella</taxon>
    </lineage>
</organism>
<evidence type="ECO:0000256" key="4">
    <source>
        <dbReference type="ARBA" id="ARBA00023054"/>
    </source>
</evidence>
<dbReference type="InterPro" id="IPR030190">
    <property type="entry name" value="MacA_alpha-hairpin_sf"/>
</dbReference>
<evidence type="ECO:0000256" key="1">
    <source>
        <dbReference type="ARBA" id="ARBA00004196"/>
    </source>
</evidence>
<dbReference type="InterPro" id="IPR058625">
    <property type="entry name" value="MdtA-like_BSH"/>
</dbReference>
<dbReference type="GO" id="GO:0030313">
    <property type="term" value="C:cell envelope"/>
    <property type="evidence" value="ECO:0007669"/>
    <property type="project" value="UniProtKB-SubCell"/>
</dbReference>
<dbReference type="Gene3D" id="6.10.140.1990">
    <property type="match status" value="1"/>
</dbReference>
<evidence type="ECO:0000256" key="3">
    <source>
        <dbReference type="ARBA" id="ARBA00022448"/>
    </source>
</evidence>
<dbReference type="InterPro" id="IPR006143">
    <property type="entry name" value="RND_pump_MFP"/>
</dbReference>
<sequence length="392" mass="42512">MKKLMNSKLKLSKVTMAACVAMLMLLAGVVVQQSSSTDQGPVEFVTVSRGDIEKTVLATGTLKPSLQVNVGAQVNGQLTKVHVRQGDQVQKGQLLAEIDPTLQLSELRKSQAELASAEAQKRSAVVTLRQFQLELNRQLRLDRDHAGTKSILEQAQARVATQKAQIEVNQAEIVRAQMSLETAQANLGFTRIGAPIDGVVLGIVTQEGQTIVSSQSAPTILVLADVSTMSVHTRISEADILKVKVGQPLWFHVLAEPQRRYDSQMQAIQDAPTQALQDNNGDNSSQDQPSAVYYNGMFNIANPQGVLRTSMTAQVFVVVEQAKSALLLPVAALGAEQGENRYQVQVLKQGRAESRLIKVGINDRQFVEVLEGLQEGEQVMVTAVASAEFEHG</sequence>
<keyword evidence="4" id="KW-0175">Coiled coil</keyword>
<dbReference type="PANTHER" id="PTHR30469:SF33">
    <property type="entry name" value="SLR1207 PROTEIN"/>
    <property type="match status" value="1"/>
</dbReference>
<evidence type="ECO:0000256" key="2">
    <source>
        <dbReference type="ARBA" id="ARBA00009477"/>
    </source>
</evidence>
<dbReference type="GO" id="GO:0015562">
    <property type="term" value="F:efflux transmembrane transporter activity"/>
    <property type="evidence" value="ECO:0007669"/>
    <property type="project" value="TreeGrafter"/>
</dbReference>
<protein>
    <submittedName>
        <fullName evidence="8">Macrolide-specific efflux protein macA</fullName>
    </submittedName>
</protein>
<dbReference type="GO" id="GO:1990281">
    <property type="term" value="C:efflux pump complex"/>
    <property type="evidence" value="ECO:0007669"/>
    <property type="project" value="TreeGrafter"/>
</dbReference>
<feature type="domain" description="Multidrug resistance protein MdtA-like C-terminal permuted SH3" evidence="7">
    <location>
        <begin position="325"/>
        <end position="381"/>
    </location>
</feature>
<dbReference type="EMBL" id="UGGO01000001">
    <property type="protein sequence ID" value="STQ44964.1"/>
    <property type="molecule type" value="Genomic_DNA"/>
</dbReference>
<gene>
    <name evidence="8" type="primary">macA</name>
    <name evidence="8" type="ORF">NCTC12157_02688</name>
</gene>
<dbReference type="Pfam" id="PF25917">
    <property type="entry name" value="BSH_RND"/>
    <property type="match status" value="1"/>
</dbReference>
<comment type="subcellular location">
    <subcellularLocation>
        <location evidence="1">Cell envelope</location>
    </subcellularLocation>
</comment>
<evidence type="ECO:0000313" key="8">
    <source>
        <dbReference type="EMBL" id="STQ44964.1"/>
    </source>
</evidence>
<evidence type="ECO:0000313" key="9">
    <source>
        <dbReference type="Proteomes" id="UP000254304"/>
    </source>
</evidence>
<feature type="signal peptide" evidence="5">
    <location>
        <begin position="1"/>
        <end position="32"/>
    </location>
</feature>
<dbReference type="PANTHER" id="PTHR30469">
    <property type="entry name" value="MULTIDRUG RESISTANCE PROTEIN MDTA"/>
    <property type="match status" value="1"/>
</dbReference>
<keyword evidence="3" id="KW-0813">Transport</keyword>
<comment type="similarity">
    <text evidence="2">Belongs to the membrane fusion protein (MFP) (TC 8.A.1) family.</text>
</comment>
<dbReference type="Proteomes" id="UP000254304">
    <property type="component" value="Unassembled WGS sequence"/>
</dbReference>
<dbReference type="AlphaFoldDB" id="A0A377NDV8"/>
<keyword evidence="5" id="KW-0732">Signal</keyword>
<dbReference type="SUPFAM" id="SSF111369">
    <property type="entry name" value="HlyD-like secretion proteins"/>
    <property type="match status" value="1"/>
</dbReference>
<name>A0A377NDV8_9GAMM</name>
<accession>A0A377NDV8</accession>